<evidence type="ECO:0000313" key="1">
    <source>
        <dbReference type="EMBL" id="QHJ74469.1"/>
    </source>
</evidence>
<gene>
    <name evidence="1" type="ORF">VH12019_00142</name>
</gene>
<sequence>MKNLKSFMEELQSLNEVFIRGGRPRNGSKVLANGKNIWVWNSDREFERLAPFINRELGTDFEEEYDLDSWYEEGAQAVYATIENGKLDMQGQSSYRPSVASDTLRKTIKALNLNGVTRRTQSFNPDYDEVEHDFETDRREFNKKLSQKTFYHGTSTTFIESMLKFGLKPNPNETQFDNIEHADKVFITTELDKAMFHATHSANRNNSFPVIIELRIPDESKLVSDYDVVIDVLGANSEEASELGYADIFYQMPHSRGDGTKYHRDDIESRFGKRLGGLSTRIGIFGYKGRIPASHFNFIYADGDVIEESMPEMYWEMDGEFDMAEMRTESVNHRSFDYWDQFKPTKFIAHFEELWDDLKDEYEDEEEDEDWD</sequence>
<evidence type="ECO:0000313" key="2">
    <source>
        <dbReference type="Proteomes" id="UP000464957"/>
    </source>
</evidence>
<accession>A0A6B9STH1</accession>
<reference evidence="1 2" key="1">
    <citation type="submission" date="2019-12" db="EMBL/GenBank/DDBJ databases">
        <authorList>
            <person name="Harris M."/>
            <person name="Ho T.C."/>
            <person name="Fruchtman H."/>
            <person name="Garin M."/>
            <person name="Kubatin V."/>
            <person name="Lu T."/>
            <person name="Xue L."/>
            <person name="Marr M.T."/>
        </authorList>
    </citation>
    <scope>NUCLEOTIDE SEQUENCE [LARGE SCALE GENOMIC DNA]</scope>
</reference>
<proteinExistence type="predicted"/>
<name>A0A6B9STH1_9CAUD</name>
<dbReference type="Proteomes" id="UP000464957">
    <property type="component" value="Segment"/>
</dbReference>
<dbReference type="EMBL" id="MN794232">
    <property type="protein sequence ID" value="QHJ74469.1"/>
    <property type="molecule type" value="Genomic_DNA"/>
</dbReference>
<protein>
    <submittedName>
        <fullName evidence="1">Uncharacterized protein</fullName>
    </submittedName>
</protein>
<organism evidence="1 2">
    <name type="scientific">Vibrio phage VH1_2019</name>
    <dbReference type="NCBI Taxonomy" id="2686307"/>
    <lineage>
        <taxon>Viruses</taxon>
        <taxon>Duplodnaviria</taxon>
        <taxon>Heunggongvirae</taxon>
        <taxon>Uroviricota</taxon>
        <taxon>Caudoviricetes</taxon>
        <taxon>Pantevenvirales</taxon>
        <taxon>Straboviridae</taxon>
        <taxon>Schizotequatrovirus</taxon>
        <taxon>Schizotequatrovirus KVP40</taxon>
    </lineage>
</organism>